<evidence type="ECO:0000256" key="1">
    <source>
        <dbReference type="SAM" id="MobiDB-lite"/>
    </source>
</evidence>
<gene>
    <name evidence="2" type="ORF">HaLaN_12465</name>
</gene>
<protein>
    <submittedName>
        <fullName evidence="2">Uncharacterized protein</fullName>
    </submittedName>
</protein>
<comment type="caution">
    <text evidence="2">The sequence shown here is derived from an EMBL/GenBank/DDBJ whole genome shotgun (WGS) entry which is preliminary data.</text>
</comment>
<dbReference type="Proteomes" id="UP000485058">
    <property type="component" value="Unassembled WGS sequence"/>
</dbReference>
<name>A0A699ZA52_HAELA</name>
<accession>A0A699ZA52</accession>
<dbReference type="AlphaFoldDB" id="A0A699ZA52"/>
<sequence>MCSRMLQPGRSDSLVLCQAGQSVELWTSDPWDLLHLHRPAAAVEALGGREGLTAFTLLLHLTEQQLRPTLDMLRAHNYCGSGGETNPGLLNQPSHLDLHKGS</sequence>
<organism evidence="2 3">
    <name type="scientific">Haematococcus lacustris</name>
    <name type="common">Green alga</name>
    <name type="synonym">Haematococcus pluvialis</name>
    <dbReference type="NCBI Taxonomy" id="44745"/>
    <lineage>
        <taxon>Eukaryota</taxon>
        <taxon>Viridiplantae</taxon>
        <taxon>Chlorophyta</taxon>
        <taxon>core chlorophytes</taxon>
        <taxon>Chlorophyceae</taxon>
        <taxon>CS clade</taxon>
        <taxon>Chlamydomonadales</taxon>
        <taxon>Haematococcaceae</taxon>
        <taxon>Haematococcus</taxon>
    </lineage>
</organism>
<reference evidence="2 3" key="1">
    <citation type="submission" date="2020-02" db="EMBL/GenBank/DDBJ databases">
        <title>Draft genome sequence of Haematococcus lacustris strain NIES-144.</title>
        <authorList>
            <person name="Morimoto D."/>
            <person name="Nakagawa S."/>
            <person name="Yoshida T."/>
            <person name="Sawayama S."/>
        </authorList>
    </citation>
    <scope>NUCLEOTIDE SEQUENCE [LARGE SCALE GENOMIC DNA]</scope>
    <source>
        <strain evidence="2 3">NIES-144</strain>
    </source>
</reference>
<dbReference type="EMBL" id="BLLF01000947">
    <property type="protein sequence ID" value="GFH16106.1"/>
    <property type="molecule type" value="Genomic_DNA"/>
</dbReference>
<proteinExistence type="predicted"/>
<feature type="non-terminal residue" evidence="2">
    <location>
        <position position="1"/>
    </location>
</feature>
<evidence type="ECO:0000313" key="2">
    <source>
        <dbReference type="EMBL" id="GFH16106.1"/>
    </source>
</evidence>
<keyword evidence="3" id="KW-1185">Reference proteome</keyword>
<evidence type="ECO:0000313" key="3">
    <source>
        <dbReference type="Proteomes" id="UP000485058"/>
    </source>
</evidence>
<feature type="region of interest" description="Disordered" evidence="1">
    <location>
        <begin position="82"/>
        <end position="102"/>
    </location>
</feature>